<dbReference type="AlphaFoldDB" id="A0A1Q9BRA1"/>
<dbReference type="Proteomes" id="UP000186817">
    <property type="component" value="Unassembled WGS sequence"/>
</dbReference>
<evidence type="ECO:0000313" key="3">
    <source>
        <dbReference type="Proteomes" id="UP000186817"/>
    </source>
</evidence>
<gene>
    <name evidence="2" type="ORF">AK812_SmicGene47651</name>
</gene>
<evidence type="ECO:0000256" key="1">
    <source>
        <dbReference type="SAM" id="MobiDB-lite"/>
    </source>
</evidence>
<keyword evidence="3" id="KW-1185">Reference proteome</keyword>
<reference evidence="2 3" key="1">
    <citation type="submission" date="2016-02" db="EMBL/GenBank/DDBJ databases">
        <title>Genome analysis of coral dinoflagellate symbionts highlights evolutionary adaptations to a symbiotic lifestyle.</title>
        <authorList>
            <person name="Aranda M."/>
            <person name="Li Y."/>
            <person name="Liew Y.J."/>
            <person name="Baumgarten S."/>
            <person name="Simakov O."/>
            <person name="Wilson M."/>
            <person name="Piel J."/>
            <person name="Ashoor H."/>
            <person name="Bougouffa S."/>
            <person name="Bajic V.B."/>
            <person name="Ryu T."/>
            <person name="Ravasi T."/>
            <person name="Bayer T."/>
            <person name="Micklem G."/>
            <person name="Kim H."/>
            <person name="Bhak J."/>
            <person name="Lajeunesse T.C."/>
            <person name="Voolstra C.R."/>
        </authorList>
    </citation>
    <scope>NUCLEOTIDE SEQUENCE [LARGE SCALE GENOMIC DNA]</scope>
    <source>
        <strain evidence="2 3">CCMP2467</strain>
    </source>
</reference>
<dbReference type="EMBL" id="LSRX01006069">
    <property type="protein sequence ID" value="OLP73203.1"/>
    <property type="molecule type" value="Genomic_DNA"/>
</dbReference>
<comment type="caution">
    <text evidence="2">The sequence shown here is derived from an EMBL/GenBank/DDBJ whole genome shotgun (WGS) entry which is preliminary data.</text>
</comment>
<protein>
    <submittedName>
        <fullName evidence="2">Uncharacterized protein</fullName>
    </submittedName>
</protein>
<feature type="region of interest" description="Disordered" evidence="1">
    <location>
        <begin position="1"/>
        <end position="30"/>
    </location>
</feature>
<name>A0A1Q9BRA1_SYMMI</name>
<feature type="compositionally biased region" description="Basic residues" evidence="1">
    <location>
        <begin position="1"/>
        <end position="10"/>
    </location>
</feature>
<accession>A0A1Q9BRA1</accession>
<evidence type="ECO:0000313" key="2">
    <source>
        <dbReference type="EMBL" id="OLP73203.1"/>
    </source>
</evidence>
<sequence length="30" mass="3269">MAARRAQRSHSRVEGWRSHPSAVASFSSVG</sequence>
<feature type="non-terminal residue" evidence="2">
    <location>
        <position position="30"/>
    </location>
</feature>
<organism evidence="2 3">
    <name type="scientific">Symbiodinium microadriaticum</name>
    <name type="common">Dinoflagellate</name>
    <name type="synonym">Zooxanthella microadriatica</name>
    <dbReference type="NCBI Taxonomy" id="2951"/>
    <lineage>
        <taxon>Eukaryota</taxon>
        <taxon>Sar</taxon>
        <taxon>Alveolata</taxon>
        <taxon>Dinophyceae</taxon>
        <taxon>Suessiales</taxon>
        <taxon>Symbiodiniaceae</taxon>
        <taxon>Symbiodinium</taxon>
    </lineage>
</organism>
<proteinExistence type="predicted"/>